<dbReference type="InterPro" id="IPR011707">
    <property type="entry name" value="Cu-oxidase-like_N"/>
</dbReference>
<reference evidence="7 8" key="1">
    <citation type="submission" date="2016-07" db="EMBL/GenBank/DDBJ databases">
        <title>Pervasive Adenine N6-methylation of Active Genes in Fungi.</title>
        <authorList>
            <consortium name="DOE Joint Genome Institute"/>
            <person name="Mondo S.J."/>
            <person name="Dannebaum R.O."/>
            <person name="Kuo R.C."/>
            <person name="Labutti K."/>
            <person name="Haridas S."/>
            <person name="Kuo A."/>
            <person name="Salamov A."/>
            <person name="Ahrendt S.R."/>
            <person name="Lipzen A."/>
            <person name="Sullivan W."/>
            <person name="Andreopoulos W.B."/>
            <person name="Clum A."/>
            <person name="Lindquist E."/>
            <person name="Daum C."/>
            <person name="Ramamoorthy G.K."/>
            <person name="Gryganskyi A."/>
            <person name="Culley D."/>
            <person name="Magnuson J.K."/>
            <person name="James T.Y."/>
            <person name="O'Malley M.A."/>
            <person name="Stajich J.E."/>
            <person name="Spatafora J.W."/>
            <person name="Visel A."/>
            <person name="Grigoriev I.V."/>
        </authorList>
    </citation>
    <scope>NUCLEOTIDE SEQUENCE [LARGE SCALE GENOMIC DNA]</scope>
    <source>
        <strain evidence="7 8">JEL800</strain>
    </source>
</reference>
<sequence length="521" mass="57884">MQIDRKYAIIAGIFVAVCVAIGLGVKFGLPQNATSSTTSTTSKSASSLSVKQFSLVLTHQLVNLDGVWKWMMLANGQLDFPIHVVTGDFVEVEVVNRMNVSTSIHWHGLFQEDTPWMDGAAMVTQGLIPSGETLVYKFSTGNQTGSYWWHAHYASQYVDGIRGPFIIHDPQDPYLSQYDEEIIVTLADHFHRSSENVLKEYLYAYDPAPESGLINGRGRYDCNYTAQGVSCIPNSPLTVFNVTQGKRYRLRIINESAQAAFTVSIDGHNMTVIEQDGVYTNPTVVDAFPIATSQRYSVIVTANSAIDNYWFRATMMDMYSPTGTDVQNGVDFNVKAVWRYNGAKDQDPTSIQNIRTSLNVYTLGELNGLTASTIPTNYNNSIYFSFTIAYDPITNASVSTVTLISGTSNFYGSSYQMPPRPTLQDMLLGNPLPDSSNVIPVTNGWVFMQIRNTDNVEHVFHLHGHTFYVIGVGKVLHKLTHRSVTKVATFPRRDAIQVPLCTGGVQEGMMRQDAYLDLSIF</sequence>
<dbReference type="OrthoDB" id="2121828at2759"/>
<proteinExistence type="inferred from homology"/>
<feature type="domain" description="Plastocyanin-like" evidence="6">
    <location>
        <begin position="62"/>
        <end position="171"/>
    </location>
</feature>
<evidence type="ECO:0000259" key="6">
    <source>
        <dbReference type="Pfam" id="PF07732"/>
    </source>
</evidence>
<dbReference type="Proteomes" id="UP000193642">
    <property type="component" value="Unassembled WGS sequence"/>
</dbReference>
<protein>
    <submittedName>
        <fullName evidence="7">Cu-oxidase-domain-containing protein</fullName>
    </submittedName>
</protein>
<dbReference type="PANTHER" id="PTHR11709:SF511">
    <property type="entry name" value="LACCASE"/>
    <property type="match status" value="1"/>
</dbReference>
<dbReference type="SUPFAM" id="SSF49503">
    <property type="entry name" value="Cupredoxins"/>
    <property type="match status" value="3"/>
</dbReference>
<evidence type="ECO:0000313" key="8">
    <source>
        <dbReference type="Proteomes" id="UP000193642"/>
    </source>
</evidence>
<evidence type="ECO:0000256" key="1">
    <source>
        <dbReference type="ARBA" id="ARBA00010609"/>
    </source>
</evidence>
<dbReference type="InterPro" id="IPR045087">
    <property type="entry name" value="Cu-oxidase_fam"/>
</dbReference>
<dbReference type="PANTHER" id="PTHR11709">
    <property type="entry name" value="MULTI-COPPER OXIDASE"/>
    <property type="match status" value="1"/>
</dbReference>
<dbReference type="Gene3D" id="2.60.40.420">
    <property type="entry name" value="Cupredoxins - blue copper proteins"/>
    <property type="match status" value="3"/>
</dbReference>
<dbReference type="InterPro" id="IPR008972">
    <property type="entry name" value="Cupredoxin"/>
</dbReference>
<dbReference type="Pfam" id="PF07732">
    <property type="entry name" value="Cu-oxidase_3"/>
    <property type="match status" value="1"/>
</dbReference>
<feature type="domain" description="Plastocyanin-like" evidence="4">
    <location>
        <begin position="180"/>
        <end position="319"/>
    </location>
</feature>
<keyword evidence="3" id="KW-1133">Transmembrane helix</keyword>
<comment type="caution">
    <text evidence="7">The sequence shown here is derived from an EMBL/GenBank/DDBJ whole genome shotgun (WGS) entry which is preliminary data.</text>
</comment>
<evidence type="ECO:0000259" key="5">
    <source>
        <dbReference type="Pfam" id="PF07731"/>
    </source>
</evidence>
<dbReference type="Pfam" id="PF07731">
    <property type="entry name" value="Cu-oxidase_2"/>
    <property type="match status" value="1"/>
</dbReference>
<dbReference type="Pfam" id="PF00394">
    <property type="entry name" value="Cu-oxidase"/>
    <property type="match status" value="1"/>
</dbReference>
<organism evidence="7 8">
    <name type="scientific">Rhizoclosmatium globosum</name>
    <dbReference type="NCBI Taxonomy" id="329046"/>
    <lineage>
        <taxon>Eukaryota</taxon>
        <taxon>Fungi</taxon>
        <taxon>Fungi incertae sedis</taxon>
        <taxon>Chytridiomycota</taxon>
        <taxon>Chytridiomycota incertae sedis</taxon>
        <taxon>Chytridiomycetes</taxon>
        <taxon>Chytridiales</taxon>
        <taxon>Chytriomycetaceae</taxon>
        <taxon>Rhizoclosmatium</taxon>
    </lineage>
</organism>
<dbReference type="GO" id="GO:0005507">
    <property type="term" value="F:copper ion binding"/>
    <property type="evidence" value="ECO:0007669"/>
    <property type="project" value="InterPro"/>
</dbReference>
<gene>
    <name evidence="7" type="ORF">BCR33DRAFT_685237</name>
</gene>
<keyword evidence="3" id="KW-0812">Transmembrane</keyword>
<dbReference type="AlphaFoldDB" id="A0A1Y2B9J8"/>
<dbReference type="FunFam" id="2.60.40.420:FF:000045">
    <property type="entry name" value="Laccase 2"/>
    <property type="match status" value="1"/>
</dbReference>
<keyword evidence="8" id="KW-1185">Reference proteome</keyword>
<accession>A0A1Y2B9J8</accession>
<dbReference type="EMBL" id="MCGO01000079">
    <property type="protein sequence ID" value="ORY31170.1"/>
    <property type="molecule type" value="Genomic_DNA"/>
</dbReference>
<evidence type="ECO:0000259" key="4">
    <source>
        <dbReference type="Pfam" id="PF00394"/>
    </source>
</evidence>
<evidence type="ECO:0000256" key="2">
    <source>
        <dbReference type="ARBA" id="ARBA00023008"/>
    </source>
</evidence>
<feature type="transmembrane region" description="Helical" evidence="3">
    <location>
        <begin position="7"/>
        <end position="29"/>
    </location>
</feature>
<dbReference type="InterPro" id="IPR011706">
    <property type="entry name" value="Cu-oxidase_C"/>
</dbReference>
<evidence type="ECO:0000313" key="7">
    <source>
        <dbReference type="EMBL" id="ORY31170.1"/>
    </source>
</evidence>
<dbReference type="STRING" id="329046.A0A1Y2B9J8"/>
<evidence type="ECO:0000256" key="3">
    <source>
        <dbReference type="SAM" id="Phobius"/>
    </source>
</evidence>
<dbReference type="InterPro" id="IPR001117">
    <property type="entry name" value="Cu-oxidase_2nd"/>
</dbReference>
<keyword evidence="2" id="KW-0186">Copper</keyword>
<feature type="domain" description="Plastocyanin-like" evidence="5">
    <location>
        <begin position="428"/>
        <end position="499"/>
    </location>
</feature>
<name>A0A1Y2B9J8_9FUNG</name>
<comment type="similarity">
    <text evidence="1">Belongs to the multicopper oxidase family.</text>
</comment>
<dbReference type="GO" id="GO:0016491">
    <property type="term" value="F:oxidoreductase activity"/>
    <property type="evidence" value="ECO:0007669"/>
    <property type="project" value="InterPro"/>
</dbReference>
<keyword evidence="3" id="KW-0472">Membrane</keyword>